<keyword evidence="2" id="KW-1133">Transmembrane helix</keyword>
<keyword evidence="2" id="KW-0472">Membrane</keyword>
<name>A0ABT9NPR5_9ACTN</name>
<accession>A0ABT9NPR5</accession>
<dbReference type="PANTHER" id="PTHR43318:SF1">
    <property type="entry name" value="POLYSACCHARIDE BIOSYNTHESIS PROTEIN EPSC-RELATED"/>
    <property type="match status" value="1"/>
</dbReference>
<dbReference type="CDD" id="cd05237">
    <property type="entry name" value="UDP_invert_4-6DH_SDR_e"/>
    <property type="match status" value="1"/>
</dbReference>
<comment type="caution">
    <text evidence="4">The sequence shown here is derived from an EMBL/GenBank/DDBJ whole genome shotgun (WGS) entry which is preliminary data.</text>
</comment>
<evidence type="ECO:0000256" key="1">
    <source>
        <dbReference type="ARBA" id="ARBA00007430"/>
    </source>
</evidence>
<evidence type="ECO:0000259" key="3">
    <source>
        <dbReference type="Pfam" id="PF02719"/>
    </source>
</evidence>
<dbReference type="InterPro" id="IPR036291">
    <property type="entry name" value="NAD(P)-bd_dom_sf"/>
</dbReference>
<evidence type="ECO:0000313" key="5">
    <source>
        <dbReference type="Proteomes" id="UP001240447"/>
    </source>
</evidence>
<dbReference type="SUPFAM" id="SSF51735">
    <property type="entry name" value="NAD(P)-binding Rossmann-fold domains"/>
    <property type="match status" value="2"/>
</dbReference>
<feature type="transmembrane region" description="Helical" evidence="2">
    <location>
        <begin position="66"/>
        <end position="86"/>
    </location>
</feature>
<dbReference type="InterPro" id="IPR003869">
    <property type="entry name" value="Polysac_CapD-like"/>
</dbReference>
<dbReference type="Pfam" id="PF02719">
    <property type="entry name" value="Polysacc_synt_2"/>
    <property type="match status" value="1"/>
</dbReference>
<evidence type="ECO:0000256" key="2">
    <source>
        <dbReference type="SAM" id="Phobius"/>
    </source>
</evidence>
<dbReference type="RefSeq" id="WP_068124601.1">
    <property type="nucleotide sequence ID" value="NZ_CCXJ01000764.2"/>
</dbReference>
<feature type="transmembrane region" description="Helical" evidence="2">
    <location>
        <begin position="34"/>
        <end position="54"/>
    </location>
</feature>
<comment type="similarity">
    <text evidence="1">Belongs to the polysaccharide synthase family.</text>
</comment>
<keyword evidence="2" id="KW-0812">Transmembrane</keyword>
<feature type="domain" description="Polysaccharide biosynthesis protein CapD-like" evidence="3">
    <location>
        <begin position="274"/>
        <end position="550"/>
    </location>
</feature>
<evidence type="ECO:0000313" key="4">
    <source>
        <dbReference type="EMBL" id="MDP9821840.1"/>
    </source>
</evidence>
<dbReference type="Pfam" id="PF13727">
    <property type="entry name" value="CoA_binding_3"/>
    <property type="match status" value="1"/>
</dbReference>
<keyword evidence="5" id="KW-1185">Reference proteome</keyword>
<dbReference type="PANTHER" id="PTHR43318">
    <property type="entry name" value="UDP-N-ACETYLGLUCOSAMINE 4,6-DEHYDRATASE"/>
    <property type="match status" value="1"/>
</dbReference>
<gene>
    <name evidence="4" type="ORF">J2S59_001649</name>
</gene>
<dbReference type="Gene3D" id="3.40.50.720">
    <property type="entry name" value="NAD(P)-binding Rossmann-like Domain"/>
    <property type="match status" value="2"/>
</dbReference>
<sequence>MLLHDSAALVAAYFVFASLRYGDSASAPVWQDVAMVAAIAVALQAVIGILTHVYRHRHLVASLEEIVDLAATTMFAGLATGLINAFVVPDMIARAVPVAATPAALLVMVGSRVAWRHFWDRTELRGPSRDARPTIIYGAGSGGRQLLRSMLGDPTSPYTPVGFLDDDKGKGNLEIHGVRVLGTGADLEKAVRNTGATKLIVAIPSADGDLIRRASEAARELGIGIKVLPGVNEMFNRPISIRDVRDINVADLLGRTRIDTDVSAVAGYLTNRRVLVTGAGGSIGSELARQIHKWGPSELMLLDRDESALHGVQLSLHGRAMLDTDEVILADIRDTEALQRIFSERQPEVVFHAAALKHLPMLEQYPSEALKTNVHGTLNVLEAAAAVGVTHFVNISTDKAADPSSVLGLSKRVAERLTADVARRTPEGTYLSVRFGNVLGSRGSVLTAFAAQIAAGGPVTVTHPDVTRYFMTVEEAVELVIQAAAIGSDGEALILDMGQPVRIVEVAEQLIAQSGEDIEIVFTGLREGEKMHEVLLGGGEDDERPKHPLVSHVDVEPLEVVQIRNTGSAGPPAARRLMQGWAGVGGTASRTTVEA</sequence>
<reference evidence="4 5" key="1">
    <citation type="submission" date="2023-07" db="EMBL/GenBank/DDBJ databases">
        <title>Sequencing the genomes of 1000 actinobacteria strains.</title>
        <authorList>
            <person name="Klenk H.-P."/>
        </authorList>
    </citation>
    <scope>NUCLEOTIDE SEQUENCE [LARGE SCALE GENOMIC DNA]</scope>
    <source>
        <strain evidence="4 5">GD13</strain>
    </source>
</reference>
<organism evidence="4 5">
    <name type="scientific">Nocardioides massiliensis</name>
    <dbReference type="NCBI Taxonomy" id="1325935"/>
    <lineage>
        <taxon>Bacteria</taxon>
        <taxon>Bacillati</taxon>
        <taxon>Actinomycetota</taxon>
        <taxon>Actinomycetes</taxon>
        <taxon>Propionibacteriales</taxon>
        <taxon>Nocardioidaceae</taxon>
        <taxon>Nocardioides</taxon>
    </lineage>
</organism>
<dbReference type="EMBL" id="JAUSQM010000001">
    <property type="protein sequence ID" value="MDP9821840.1"/>
    <property type="molecule type" value="Genomic_DNA"/>
</dbReference>
<dbReference type="Proteomes" id="UP001240447">
    <property type="component" value="Unassembled WGS sequence"/>
</dbReference>
<dbReference type="InterPro" id="IPR051203">
    <property type="entry name" value="Polysaccharide_Synthase-Rel"/>
</dbReference>
<protein>
    <submittedName>
        <fullName evidence="4">FlaA1/EpsC-like NDP-sugar epimerase</fullName>
    </submittedName>
</protein>
<proteinExistence type="inferred from homology"/>